<organism evidence="2 3">
    <name type="scientific">Rousettus aegyptiacus</name>
    <name type="common">Egyptian fruit bat</name>
    <name type="synonym">Pteropus aegyptiacus</name>
    <dbReference type="NCBI Taxonomy" id="9407"/>
    <lineage>
        <taxon>Eukaryota</taxon>
        <taxon>Metazoa</taxon>
        <taxon>Chordata</taxon>
        <taxon>Craniata</taxon>
        <taxon>Vertebrata</taxon>
        <taxon>Euteleostomi</taxon>
        <taxon>Mammalia</taxon>
        <taxon>Eutheria</taxon>
        <taxon>Laurasiatheria</taxon>
        <taxon>Chiroptera</taxon>
        <taxon>Yinpterochiroptera</taxon>
        <taxon>Pteropodoidea</taxon>
        <taxon>Pteropodidae</taxon>
        <taxon>Rousettinae</taxon>
        <taxon>Rousettus</taxon>
    </lineage>
</organism>
<evidence type="ECO:0000256" key="1">
    <source>
        <dbReference type="SAM" id="MobiDB-lite"/>
    </source>
</evidence>
<protein>
    <submittedName>
        <fullName evidence="2">Uncharacterized protein</fullName>
    </submittedName>
</protein>
<feature type="compositionally biased region" description="Polar residues" evidence="1">
    <location>
        <begin position="75"/>
        <end position="85"/>
    </location>
</feature>
<feature type="region of interest" description="Disordered" evidence="1">
    <location>
        <begin position="143"/>
        <end position="181"/>
    </location>
</feature>
<dbReference type="AlphaFoldDB" id="A0A7J8DYF8"/>
<comment type="caution">
    <text evidence="2">The sequence shown here is derived from an EMBL/GenBank/DDBJ whole genome shotgun (WGS) entry which is preliminary data.</text>
</comment>
<dbReference type="EMBL" id="JACASE010000011">
    <property type="protein sequence ID" value="KAF6427922.1"/>
    <property type="molecule type" value="Genomic_DNA"/>
</dbReference>
<proteinExistence type="predicted"/>
<dbReference type="Proteomes" id="UP000593571">
    <property type="component" value="Unassembled WGS sequence"/>
</dbReference>
<keyword evidence="3" id="KW-1185">Reference proteome</keyword>
<evidence type="ECO:0000313" key="3">
    <source>
        <dbReference type="Proteomes" id="UP000593571"/>
    </source>
</evidence>
<name>A0A7J8DYF8_ROUAE</name>
<gene>
    <name evidence="2" type="ORF">HJG63_008390</name>
</gene>
<evidence type="ECO:0000313" key="2">
    <source>
        <dbReference type="EMBL" id="KAF6427922.1"/>
    </source>
</evidence>
<feature type="region of interest" description="Disordered" evidence="1">
    <location>
        <begin position="71"/>
        <end position="97"/>
    </location>
</feature>
<sequence>MALMNLREPTTLSAGEGCPGEGRTPAAIRDQHRSDLSAPSRTPTLLPGRGTKLLSIQTSPVTNVMLVNKPPAGHQGTTQAQTRSGGQRAPTLSLGAGSARPSVCWWEGITRGQPSSLPLLATRKWGGGGAMRGLNGVLPSHLLHPAPAGGLGPRSPPTPDPCGALSPPTPDPILSGSSEPN</sequence>
<accession>A0A7J8DYF8</accession>
<feature type="region of interest" description="Disordered" evidence="1">
    <location>
        <begin position="1"/>
        <end position="49"/>
    </location>
</feature>
<reference evidence="2 3" key="1">
    <citation type="journal article" date="2020" name="Nature">
        <title>Six reference-quality genomes reveal evolution of bat adaptations.</title>
        <authorList>
            <person name="Jebb D."/>
            <person name="Huang Z."/>
            <person name="Pippel M."/>
            <person name="Hughes G.M."/>
            <person name="Lavrichenko K."/>
            <person name="Devanna P."/>
            <person name="Winkler S."/>
            <person name="Jermiin L.S."/>
            <person name="Skirmuntt E.C."/>
            <person name="Katzourakis A."/>
            <person name="Burkitt-Gray L."/>
            <person name="Ray D.A."/>
            <person name="Sullivan K.A.M."/>
            <person name="Roscito J.G."/>
            <person name="Kirilenko B.M."/>
            <person name="Davalos L.M."/>
            <person name="Corthals A.P."/>
            <person name="Power M.L."/>
            <person name="Jones G."/>
            <person name="Ransome R.D."/>
            <person name="Dechmann D.K.N."/>
            <person name="Locatelli A.G."/>
            <person name="Puechmaille S.J."/>
            <person name="Fedrigo O."/>
            <person name="Jarvis E.D."/>
            <person name="Hiller M."/>
            <person name="Vernes S.C."/>
            <person name="Myers E.W."/>
            <person name="Teeling E.C."/>
        </authorList>
    </citation>
    <scope>NUCLEOTIDE SEQUENCE [LARGE SCALE GENOMIC DNA]</scope>
    <source>
        <strain evidence="2">MRouAeg1</strain>
        <tissue evidence="2">Muscle</tissue>
    </source>
</reference>